<accession>A0A3N6V2J9</accession>
<gene>
    <name evidence="1" type="ORF">EB241_06030</name>
</gene>
<name>A0A3N6V2J9_9GAMM</name>
<keyword evidence="1" id="KW-0808">Transferase</keyword>
<dbReference type="Gene3D" id="3.40.50.2000">
    <property type="entry name" value="Glycogen Phosphorylase B"/>
    <property type="match status" value="1"/>
</dbReference>
<dbReference type="SUPFAM" id="SSF53756">
    <property type="entry name" value="UDP-Glycosyltransferase/glycogen phosphorylase"/>
    <property type="match status" value="1"/>
</dbReference>
<dbReference type="AlphaFoldDB" id="A0A3N6V2J9"/>
<comment type="caution">
    <text evidence="1">The sequence shown here is derived from an EMBL/GenBank/DDBJ whole genome shotgun (WGS) entry which is preliminary data.</text>
</comment>
<dbReference type="Pfam" id="PF13692">
    <property type="entry name" value="Glyco_trans_1_4"/>
    <property type="match status" value="1"/>
</dbReference>
<reference evidence="1 2" key="1">
    <citation type="submission" date="2018-10" db="EMBL/GenBank/DDBJ databases">
        <title>Draft genome sequence for the type isolate of Erwinia psidii, agent causal of bacterial blight in guava (Psidium guajava) and wilt and die-back of Eucalyptus spp.</title>
        <authorList>
            <person name="Hermenegildo P.S."/>
            <person name="Santos S.A."/>
            <person name="Guimaraes L.M.S."/>
            <person name="Vidigal P.M.P."/>
            <person name="Pereira I.C."/>
            <person name="Badel J.L."/>
            <person name="Alfenas-Zerbini P."/>
            <person name="Ferreira M.A.S.V."/>
            <person name="Alfenas A.C."/>
        </authorList>
    </citation>
    <scope>NUCLEOTIDE SEQUENCE [LARGE SCALE GENOMIC DNA]</scope>
    <source>
        <strain evidence="1 2">IBSBF 435</strain>
    </source>
</reference>
<keyword evidence="2" id="KW-1185">Reference proteome</keyword>
<dbReference type="OrthoDB" id="5123492at2"/>
<evidence type="ECO:0000313" key="2">
    <source>
        <dbReference type="Proteomes" id="UP000279457"/>
    </source>
</evidence>
<organism evidence="1 2">
    <name type="scientific">Erwinia psidii</name>
    <dbReference type="NCBI Taxonomy" id="69224"/>
    <lineage>
        <taxon>Bacteria</taxon>
        <taxon>Pseudomonadati</taxon>
        <taxon>Pseudomonadota</taxon>
        <taxon>Gammaproteobacteria</taxon>
        <taxon>Enterobacterales</taxon>
        <taxon>Erwiniaceae</taxon>
        <taxon>Erwinia</taxon>
    </lineage>
</organism>
<dbReference type="RefSeq" id="WP_124232280.1">
    <property type="nucleotide sequence ID" value="NZ_RHHM01000003.1"/>
</dbReference>
<sequence length="422" mass="47642">MPDKLCTNTTEETIASASDPFVDKLHQLRPDIPASDIKNMILNREKYYAKNIDVAESGMCAVTHFFDYGLKEGRGFSVPELRHKKTYPDNPYSTTMIHSGFPKTSGTNLYRGTFPYENKKNVIFNHIDRTLKETIVNIFSSGAIILIRPNYDPVTIYIMMLCNRLGVKVTLDIDDLMLPEYVSFQGAVRSRDFDELDLKKILDRDSSLLLLADKILCSTPELVEIYSKSHSNVSLLRNKLPVRFSAKYQNKNTDNTAPLRLLYLSGTKTHVMDFSVISGVLMNLAQSRRNNIEITFLGTIGNYARAFKAVGATVNESGVVGFEKMLEIISRHDVVLVPLEETVFNNSKSNIKFIEAAAAHVPVIASPVREFSQYIVHGVNGWLCRTADEWHDLISELIDNRHLLAEAGKQAFLTFRAELSYE</sequence>
<evidence type="ECO:0000313" key="1">
    <source>
        <dbReference type="EMBL" id="RQM39305.1"/>
    </source>
</evidence>
<proteinExistence type="predicted"/>
<dbReference type="EMBL" id="RHHM01000003">
    <property type="protein sequence ID" value="RQM39305.1"/>
    <property type="molecule type" value="Genomic_DNA"/>
</dbReference>
<protein>
    <submittedName>
        <fullName evidence="1">Glycosyltransferase family 1 protein</fullName>
    </submittedName>
</protein>
<dbReference type="GO" id="GO:0016740">
    <property type="term" value="F:transferase activity"/>
    <property type="evidence" value="ECO:0007669"/>
    <property type="project" value="UniProtKB-KW"/>
</dbReference>
<dbReference type="Proteomes" id="UP000279457">
    <property type="component" value="Unassembled WGS sequence"/>
</dbReference>